<name>A0A853M1T8_9MYCO</name>
<dbReference type="RefSeq" id="WP_065055663.1">
    <property type="nucleotide sequence ID" value="NZ_LZKW01000317.1"/>
</dbReference>
<dbReference type="GO" id="GO:0005737">
    <property type="term" value="C:cytoplasm"/>
    <property type="evidence" value="ECO:0007669"/>
    <property type="project" value="TreeGrafter"/>
</dbReference>
<protein>
    <submittedName>
        <fullName evidence="3">Amidohydrolase</fullName>
    </submittedName>
</protein>
<comment type="caution">
    <text evidence="3">The sequence shown here is derived from an EMBL/GenBank/DDBJ whole genome shotgun (WGS) entry which is preliminary data.</text>
</comment>
<dbReference type="EMBL" id="LZLG01000049">
    <property type="protein sequence ID" value="OBJ61836.1"/>
    <property type="molecule type" value="Genomic_DNA"/>
</dbReference>
<dbReference type="InterPro" id="IPR032465">
    <property type="entry name" value="ACMSD"/>
</dbReference>
<keyword evidence="3" id="KW-0378">Hydrolase</keyword>
<dbReference type="PANTHER" id="PTHR21240:SF28">
    <property type="entry name" value="ISO-OROTATE DECARBOXYLASE (EUROFUNG)"/>
    <property type="match status" value="1"/>
</dbReference>
<feature type="domain" description="Amidohydrolase-related" evidence="2">
    <location>
        <begin position="110"/>
        <end position="398"/>
    </location>
</feature>
<evidence type="ECO:0000256" key="1">
    <source>
        <dbReference type="ARBA" id="ARBA00023239"/>
    </source>
</evidence>
<keyword evidence="1" id="KW-0456">Lyase</keyword>
<dbReference type="Gene3D" id="3.20.20.140">
    <property type="entry name" value="Metal-dependent hydrolases"/>
    <property type="match status" value="1"/>
</dbReference>
<dbReference type="GO" id="GO:0019748">
    <property type="term" value="P:secondary metabolic process"/>
    <property type="evidence" value="ECO:0007669"/>
    <property type="project" value="TreeGrafter"/>
</dbReference>
<dbReference type="GO" id="GO:0016831">
    <property type="term" value="F:carboxy-lyase activity"/>
    <property type="evidence" value="ECO:0007669"/>
    <property type="project" value="InterPro"/>
</dbReference>
<dbReference type="InterPro" id="IPR032466">
    <property type="entry name" value="Metal_Hydrolase"/>
</dbReference>
<dbReference type="Proteomes" id="UP000093894">
    <property type="component" value="Unassembled WGS sequence"/>
</dbReference>
<dbReference type="Pfam" id="PF04909">
    <property type="entry name" value="Amidohydro_2"/>
    <property type="match status" value="1"/>
</dbReference>
<dbReference type="SUPFAM" id="SSF51556">
    <property type="entry name" value="Metallo-dependent hydrolases"/>
    <property type="match status" value="1"/>
</dbReference>
<dbReference type="InterPro" id="IPR006680">
    <property type="entry name" value="Amidohydro-rel"/>
</dbReference>
<evidence type="ECO:0000313" key="3">
    <source>
        <dbReference type="EMBL" id="OBJ61836.1"/>
    </source>
</evidence>
<dbReference type="PANTHER" id="PTHR21240">
    <property type="entry name" value="2-AMINO-3-CARBOXYLMUCONATE-6-SEMIALDEHYDE DECARBOXYLASE"/>
    <property type="match status" value="1"/>
</dbReference>
<evidence type="ECO:0000259" key="2">
    <source>
        <dbReference type="Pfam" id="PF04909"/>
    </source>
</evidence>
<accession>A0A853M1T8</accession>
<proteinExistence type="predicted"/>
<dbReference type="GO" id="GO:0016787">
    <property type="term" value="F:hydrolase activity"/>
    <property type="evidence" value="ECO:0007669"/>
    <property type="project" value="UniProtKB-KW"/>
</dbReference>
<sequence length="405" mass="46229">MLRINILKYVGGAVENTKAFEVWDADNHMYETIDAYTRYLPEKYSEALKFVDINGRKKLQILGVVTETIPNPTYEVIPTPGAWSDYFRGINPEGKTLRELAEPIRCPDEFRRPDLRLALMDRQGVDGAVMFPTTAGMLEERTKSDTELTHAVTHAFNRWLLDDWTFNYQNRIFPVPAISLNDPALGVQELEWCLENGAKTVLIRPAPVPREDGTSRSAALPEFDDFWRLVQSSGISVQMHNSDSGYERYVDDWEDAAEFNGFALSKLRGFIYEESRNIFDTLAAFIAHGVFERFPGVRIGVVENGGSWAHRLLDVFDRVYRKRPYDFSEHPSDVFRRHVWINPFHEEDMSALVDLLGADRVMFGSDYPHPEGLAEPREFVKELDSLPADTTARVMGGNLKELIGI</sequence>
<reference evidence="3 4" key="1">
    <citation type="submission" date="2016-06" db="EMBL/GenBank/DDBJ databases">
        <authorList>
            <person name="Sutton G."/>
            <person name="Brinkac L."/>
            <person name="Sanka R."/>
            <person name="Adams M."/>
            <person name="Lau E."/>
            <person name="Garcia-Basteiro A."/>
            <person name="Lopez-Varela E."/>
            <person name="Palencia S."/>
        </authorList>
    </citation>
    <scope>NUCLEOTIDE SEQUENCE [LARGE SCALE GENOMIC DNA]</scope>
    <source>
        <strain evidence="3 4">1164983.0</strain>
    </source>
</reference>
<organism evidence="3 4">
    <name type="scientific">Mycobacterium colombiense</name>
    <dbReference type="NCBI Taxonomy" id="339268"/>
    <lineage>
        <taxon>Bacteria</taxon>
        <taxon>Bacillati</taxon>
        <taxon>Actinomycetota</taxon>
        <taxon>Actinomycetes</taxon>
        <taxon>Mycobacteriales</taxon>
        <taxon>Mycobacteriaceae</taxon>
        <taxon>Mycobacterium</taxon>
        <taxon>Mycobacterium avium complex (MAC)</taxon>
    </lineage>
</organism>
<dbReference type="AlphaFoldDB" id="A0A853M1T8"/>
<gene>
    <name evidence="3" type="ORF">A5628_04310</name>
</gene>
<evidence type="ECO:0000313" key="4">
    <source>
        <dbReference type="Proteomes" id="UP000093894"/>
    </source>
</evidence>